<dbReference type="Pfam" id="PF00501">
    <property type="entry name" value="AMP-binding"/>
    <property type="match status" value="1"/>
</dbReference>
<name>A0A953JCV6_9BACT</name>
<evidence type="ECO:0000313" key="4">
    <source>
        <dbReference type="Proteomes" id="UP000705867"/>
    </source>
</evidence>
<dbReference type="Proteomes" id="UP000705867">
    <property type="component" value="Unassembled WGS sequence"/>
</dbReference>
<reference evidence="3" key="2">
    <citation type="submission" date="2021-08" db="EMBL/GenBank/DDBJ databases">
        <authorList>
            <person name="Dalcin Martins P."/>
        </authorList>
    </citation>
    <scope>NUCLEOTIDE SEQUENCE</scope>
    <source>
        <strain evidence="3">MAG_39</strain>
    </source>
</reference>
<dbReference type="GO" id="GO:0016878">
    <property type="term" value="F:acid-thiol ligase activity"/>
    <property type="evidence" value="ECO:0007669"/>
    <property type="project" value="UniProtKB-ARBA"/>
</dbReference>
<evidence type="ECO:0000259" key="2">
    <source>
        <dbReference type="Pfam" id="PF13193"/>
    </source>
</evidence>
<gene>
    <name evidence="3" type="ORF">K8I29_15940</name>
</gene>
<feature type="domain" description="AMP-dependent synthetase/ligase" evidence="1">
    <location>
        <begin position="14"/>
        <end position="367"/>
    </location>
</feature>
<dbReference type="PANTHER" id="PTHR43767">
    <property type="entry name" value="LONG-CHAIN-FATTY-ACID--COA LIGASE"/>
    <property type="match status" value="1"/>
</dbReference>
<dbReference type="PANTHER" id="PTHR43767:SF1">
    <property type="entry name" value="NONRIBOSOMAL PEPTIDE SYNTHASE PES1 (EUROFUNG)-RELATED"/>
    <property type="match status" value="1"/>
</dbReference>
<dbReference type="InterPro" id="IPR025110">
    <property type="entry name" value="AMP-bd_C"/>
</dbReference>
<evidence type="ECO:0000259" key="1">
    <source>
        <dbReference type="Pfam" id="PF00501"/>
    </source>
</evidence>
<proteinExistence type="predicted"/>
<comment type="caution">
    <text evidence="3">The sequence shown here is derived from an EMBL/GenBank/DDBJ whole genome shotgun (WGS) entry which is preliminary data.</text>
</comment>
<dbReference type="InterPro" id="IPR050237">
    <property type="entry name" value="ATP-dep_AMP-bd_enzyme"/>
</dbReference>
<dbReference type="InterPro" id="IPR042099">
    <property type="entry name" value="ANL_N_sf"/>
</dbReference>
<keyword evidence="3" id="KW-0436">Ligase</keyword>
<dbReference type="Gene3D" id="3.30.300.30">
    <property type="match status" value="1"/>
</dbReference>
<dbReference type="SUPFAM" id="SSF56801">
    <property type="entry name" value="Acetyl-CoA synthetase-like"/>
    <property type="match status" value="1"/>
</dbReference>
<dbReference type="Gene3D" id="3.40.50.12780">
    <property type="entry name" value="N-terminal domain of ligase-like"/>
    <property type="match status" value="1"/>
</dbReference>
<accession>A0A953JCV6</accession>
<dbReference type="Pfam" id="PF13193">
    <property type="entry name" value="AMP-binding_C"/>
    <property type="match status" value="1"/>
</dbReference>
<dbReference type="AlphaFoldDB" id="A0A953JCV6"/>
<protein>
    <submittedName>
        <fullName evidence="3">Acyl--CoA ligase</fullName>
    </submittedName>
</protein>
<evidence type="ECO:0000313" key="3">
    <source>
        <dbReference type="EMBL" id="MBZ0157687.1"/>
    </source>
</evidence>
<organism evidence="3 4">
    <name type="scientific">Candidatus Nitrobium versatile</name>
    <dbReference type="NCBI Taxonomy" id="2884831"/>
    <lineage>
        <taxon>Bacteria</taxon>
        <taxon>Pseudomonadati</taxon>
        <taxon>Nitrospirota</taxon>
        <taxon>Nitrospiria</taxon>
        <taxon>Nitrospirales</taxon>
        <taxon>Nitrospiraceae</taxon>
        <taxon>Candidatus Nitrobium</taxon>
    </lineage>
</organism>
<feature type="domain" description="AMP-binding enzyme C-terminal" evidence="2">
    <location>
        <begin position="415"/>
        <end position="489"/>
    </location>
</feature>
<dbReference type="InterPro" id="IPR045851">
    <property type="entry name" value="AMP-bd_C_sf"/>
</dbReference>
<dbReference type="PROSITE" id="PS00455">
    <property type="entry name" value="AMP_BINDING"/>
    <property type="match status" value="1"/>
</dbReference>
<dbReference type="InterPro" id="IPR000873">
    <property type="entry name" value="AMP-dep_synth/lig_dom"/>
</dbReference>
<dbReference type="EMBL" id="JAIOIV010000126">
    <property type="protein sequence ID" value="MBZ0157687.1"/>
    <property type="molecule type" value="Genomic_DNA"/>
</dbReference>
<dbReference type="InterPro" id="IPR020845">
    <property type="entry name" value="AMP-binding_CS"/>
</dbReference>
<reference evidence="3" key="1">
    <citation type="journal article" date="2021" name="bioRxiv">
        <title>Unraveling nitrogen, sulfur and carbon metabolic pathways and microbial community transcriptional responses to substrate deprivation and toxicity stresses in a bioreactor mimicking anoxic brackish coastal sediment conditions.</title>
        <authorList>
            <person name="Martins P.D."/>
            <person name="Echeveste M.J."/>
            <person name="Arshad A."/>
            <person name="Kurth J."/>
            <person name="Ouboter H."/>
            <person name="Jetten M.S.M."/>
            <person name="Welte C.U."/>
        </authorList>
    </citation>
    <scope>NUCLEOTIDE SEQUENCE</scope>
    <source>
        <strain evidence="3">MAG_39</strain>
    </source>
</reference>
<sequence>MLIDTMGVTIHDALERNCRTHPSKSFILAYDRAFTYEEAYRLSNGFARFLTASGVGKNDKACLILPRVPELVLAFLGMAKAGVIPIPVNYTVSPGEIKHFISLVAPSVIVIHEKLLPVLDSEILLLRSIRIVVVGEDSHGHIPWEEASSPAVEKGGSDIGFNKIAYLNYTTGSSGTPKGAIATHANIYWNTRASVEAMEMTGDDVHLCMFASFAHPHELFARPLYTGGTIVLLEEINPKTIVKTINDKSVTCMMGLAPMFDMIASHCSHKEMESLRVAESGGMYTRPDIIGNFKKYFGVPVLSVWGSTETTGIALANTPRAYRDDGSTGRVCPFYELRIIDDEGNDVGDGEVGELVFRGEGVISGYYNSTDFHVADGWYYSGDLGWKDEEGYLYFVERKSGLMKVAGLKVYPLQIEISLMAHHGIKEAAVIGVEDRLRGMVPKAYIVPREGFDLTEEDVRAFCKGKMADYMIPKAVEIRSELPKIGSGKINKKALGGR</sequence>